<dbReference type="PANTHER" id="PTHR35535">
    <property type="entry name" value="HEAT SHOCK PROTEIN HSLJ"/>
    <property type="match status" value="1"/>
</dbReference>
<dbReference type="InterPro" id="IPR005184">
    <property type="entry name" value="DUF306_Meta_HslJ"/>
</dbReference>
<dbReference type="RefSeq" id="WP_261299086.1">
    <property type="nucleotide sequence ID" value="NZ_JAMTCD010000017.1"/>
</dbReference>
<reference evidence="3" key="1">
    <citation type="journal article" date="2023" name="Int. J. Syst. Evol. Microbiol.">
        <title>&lt;i&gt;Shewanella septentrionalis&lt;/i&gt; sp. nov. and &lt;i&gt;Shewanella holmiensis&lt;/i&gt; sp. nov., isolated from Baltic Sea water and sediments.</title>
        <authorList>
            <person name="Martin-Rodriguez A.J."/>
            <person name="Thorell K."/>
            <person name="Joffre E."/>
            <person name="Jensie-Markopoulos S."/>
            <person name="Moore E.R.B."/>
            <person name="Sjoling A."/>
        </authorList>
    </citation>
    <scope>NUCLEOTIDE SEQUENCE</scope>
    <source>
        <strain evidence="3">SP1S2-7</strain>
    </source>
</reference>
<evidence type="ECO:0000313" key="4">
    <source>
        <dbReference type="Proteomes" id="UP001155546"/>
    </source>
</evidence>
<dbReference type="InterPro" id="IPR038670">
    <property type="entry name" value="HslJ-like_sf"/>
</dbReference>
<dbReference type="PANTHER" id="PTHR35535:SF1">
    <property type="entry name" value="HEAT SHOCK PROTEIN HSLJ"/>
    <property type="match status" value="1"/>
</dbReference>
<name>A0A9X2WP66_9GAMM</name>
<dbReference type="PROSITE" id="PS51257">
    <property type="entry name" value="PROKAR_LIPOPROTEIN"/>
    <property type="match status" value="1"/>
</dbReference>
<dbReference type="Pfam" id="PF03724">
    <property type="entry name" value="META"/>
    <property type="match status" value="1"/>
</dbReference>
<organism evidence="3 4">
    <name type="scientific">Shewanella holmiensis</name>
    <dbReference type="NCBI Taxonomy" id="2952222"/>
    <lineage>
        <taxon>Bacteria</taxon>
        <taxon>Pseudomonadati</taxon>
        <taxon>Pseudomonadota</taxon>
        <taxon>Gammaproteobacteria</taxon>
        <taxon>Alteromonadales</taxon>
        <taxon>Shewanellaceae</taxon>
        <taxon>Shewanella</taxon>
    </lineage>
</organism>
<dbReference type="Gene3D" id="2.40.128.270">
    <property type="match status" value="1"/>
</dbReference>
<dbReference type="InterPro" id="IPR053147">
    <property type="entry name" value="Hsp_HslJ-like"/>
</dbReference>
<evidence type="ECO:0000256" key="1">
    <source>
        <dbReference type="SAM" id="SignalP"/>
    </source>
</evidence>
<dbReference type="EMBL" id="JAMTCD010000017">
    <property type="protein sequence ID" value="MCT7942731.1"/>
    <property type="molecule type" value="Genomic_DNA"/>
</dbReference>
<protein>
    <submittedName>
        <fullName evidence="3">META domain-containing protein</fullName>
    </submittedName>
</protein>
<gene>
    <name evidence="3" type="ORF">NE535_13125</name>
</gene>
<dbReference type="Proteomes" id="UP001155546">
    <property type="component" value="Unassembled WGS sequence"/>
</dbReference>
<comment type="caution">
    <text evidence="3">The sequence shown here is derived from an EMBL/GenBank/DDBJ whole genome shotgun (WGS) entry which is preliminary data.</text>
</comment>
<keyword evidence="1" id="KW-0732">Signal</keyword>
<keyword evidence="4" id="KW-1185">Reference proteome</keyword>
<sequence length="137" mass="14807">MIKHFLGAAAVIFSLSACQSHTAIDNSTSLIGSWHIESVLSEPTIDYSPAKLIFSENGQLNGNTSCNPFMGSYTFENNVLTLTPAGTTRKACIEALMTQEQKVMLAMPLVISASIAQGKLRLVDQNKKTIMVLSKLT</sequence>
<feature type="signal peptide" evidence="1">
    <location>
        <begin position="1"/>
        <end position="23"/>
    </location>
</feature>
<feature type="domain" description="DUF306" evidence="2">
    <location>
        <begin position="32"/>
        <end position="133"/>
    </location>
</feature>
<feature type="chain" id="PRO_5040837424" evidence="1">
    <location>
        <begin position="24"/>
        <end position="137"/>
    </location>
</feature>
<evidence type="ECO:0000259" key="2">
    <source>
        <dbReference type="Pfam" id="PF03724"/>
    </source>
</evidence>
<dbReference type="AlphaFoldDB" id="A0A9X2WP66"/>
<proteinExistence type="predicted"/>
<evidence type="ECO:0000313" key="3">
    <source>
        <dbReference type="EMBL" id="MCT7942731.1"/>
    </source>
</evidence>
<accession>A0A9X2WP66</accession>